<dbReference type="AlphaFoldDB" id="A0A9P4JY20"/>
<evidence type="ECO:0000313" key="4">
    <source>
        <dbReference type="Proteomes" id="UP000800093"/>
    </source>
</evidence>
<dbReference type="OrthoDB" id="2420947at2759"/>
<feature type="compositionally biased region" description="Acidic residues" evidence="2">
    <location>
        <begin position="80"/>
        <end position="90"/>
    </location>
</feature>
<feature type="region of interest" description="Disordered" evidence="2">
    <location>
        <begin position="1"/>
        <end position="103"/>
    </location>
</feature>
<keyword evidence="4" id="KW-1185">Reference proteome</keyword>
<feature type="compositionally biased region" description="Polar residues" evidence="2">
    <location>
        <begin position="19"/>
        <end position="36"/>
    </location>
</feature>
<name>A0A9P4JY20_9PLEO</name>
<feature type="region of interest" description="Disordered" evidence="2">
    <location>
        <begin position="251"/>
        <end position="284"/>
    </location>
</feature>
<dbReference type="Pfam" id="PF13094">
    <property type="entry name" value="CENP-Q"/>
    <property type="match status" value="1"/>
</dbReference>
<evidence type="ECO:0000256" key="1">
    <source>
        <dbReference type="SAM" id="Coils"/>
    </source>
</evidence>
<dbReference type="EMBL" id="ML986755">
    <property type="protein sequence ID" value="KAF2258601.1"/>
    <property type="molecule type" value="Genomic_DNA"/>
</dbReference>
<comment type="caution">
    <text evidence="3">The sequence shown here is derived from an EMBL/GenBank/DDBJ whole genome shotgun (WGS) entry which is preliminary data.</text>
</comment>
<accession>A0A9P4JY20</accession>
<feature type="coiled-coil region" evidence="1">
    <location>
        <begin position="200"/>
        <end position="234"/>
    </location>
</feature>
<evidence type="ECO:0008006" key="5">
    <source>
        <dbReference type="Google" id="ProtNLM"/>
    </source>
</evidence>
<sequence length="337" mass="38442">MAPARPDNRGEEKKRGRPSNASKATAARSTRNQARGRQSAAMKQRGRLQKSTQHTKQDVPRRKAARIPNSSKGRKRKADDVEDEIAEAEPETQPYARLAPKRARISQESMAKWPAISQLILRQMGEVLNIARREVVNTRRDTQRRDEADQFLGKLIKNLERSLMESKVPPNAKDVHFNVDKLEELNDTMNREATAGRHSAQLLEERVNEAKRALRLEERSLEDLKKKHQKWRAEWKHRGTKQKLHPLLTRPVETSPSEDMPEDIGLKESAASDTSWLDVSESDPDIGDMLEQLRRSLETMQSNHAQVEGIDEAMRGAQAALDDVLYRRASAQQYDAL</sequence>
<protein>
    <recommendedName>
        <fullName evidence="5">Kinetochore protein fta7</fullName>
    </recommendedName>
</protein>
<gene>
    <name evidence="3" type="ORF">CC78DRAFT_537659</name>
</gene>
<organism evidence="3 4">
    <name type="scientific">Lojkania enalia</name>
    <dbReference type="NCBI Taxonomy" id="147567"/>
    <lineage>
        <taxon>Eukaryota</taxon>
        <taxon>Fungi</taxon>
        <taxon>Dikarya</taxon>
        <taxon>Ascomycota</taxon>
        <taxon>Pezizomycotina</taxon>
        <taxon>Dothideomycetes</taxon>
        <taxon>Pleosporomycetidae</taxon>
        <taxon>Pleosporales</taxon>
        <taxon>Pleosporales incertae sedis</taxon>
        <taxon>Lojkania</taxon>
    </lineage>
</organism>
<dbReference type="InterPro" id="IPR025212">
    <property type="entry name" value="CAD_CENP-Q"/>
</dbReference>
<evidence type="ECO:0000313" key="3">
    <source>
        <dbReference type="EMBL" id="KAF2258601.1"/>
    </source>
</evidence>
<keyword evidence="1" id="KW-0175">Coiled coil</keyword>
<evidence type="ECO:0000256" key="2">
    <source>
        <dbReference type="SAM" id="MobiDB-lite"/>
    </source>
</evidence>
<reference evidence="4" key="1">
    <citation type="journal article" date="2020" name="Stud. Mycol.">
        <title>101 Dothideomycetes genomes: A test case for predicting lifestyles and emergence of pathogens.</title>
        <authorList>
            <person name="Haridas S."/>
            <person name="Albert R."/>
            <person name="Binder M."/>
            <person name="Bloem J."/>
            <person name="LaButti K."/>
            <person name="Salamov A."/>
            <person name="Andreopoulos B."/>
            <person name="Baker S."/>
            <person name="Barry K."/>
            <person name="Bills G."/>
            <person name="Bluhm B."/>
            <person name="Cannon C."/>
            <person name="Castanera R."/>
            <person name="Culley D."/>
            <person name="Daum C."/>
            <person name="Ezra D."/>
            <person name="Gonzalez J."/>
            <person name="Henrissat B."/>
            <person name="Kuo A."/>
            <person name="Liang C."/>
            <person name="Lipzen A."/>
            <person name="Lutzoni F."/>
            <person name="Magnuson J."/>
            <person name="Mondo S."/>
            <person name="Nolan M."/>
            <person name="Ohm R."/>
            <person name="Pangilinan J."/>
            <person name="Park H.-J."/>
            <person name="Ramirez L."/>
            <person name="Alfaro M."/>
            <person name="Sun H."/>
            <person name="Tritt A."/>
            <person name="Yoshinaga Y."/>
            <person name="Zwiers L.-H."/>
            <person name="Turgeon B."/>
            <person name="Goodwin S."/>
            <person name="Spatafora J."/>
            <person name="Crous P."/>
            <person name="Grigoriev I."/>
        </authorList>
    </citation>
    <scope>NUCLEOTIDE SEQUENCE [LARGE SCALE GENOMIC DNA]</scope>
    <source>
        <strain evidence="4">CBS 304.66</strain>
    </source>
</reference>
<feature type="compositionally biased region" description="Basic and acidic residues" evidence="2">
    <location>
        <begin position="1"/>
        <end position="14"/>
    </location>
</feature>
<proteinExistence type="predicted"/>
<dbReference type="Proteomes" id="UP000800093">
    <property type="component" value="Unassembled WGS sequence"/>
</dbReference>